<evidence type="ECO:0000313" key="1">
    <source>
        <dbReference type="EMBL" id="OAQ68050.1"/>
    </source>
</evidence>
<reference evidence="1 2" key="1">
    <citation type="journal article" date="2016" name="PLoS Pathog.">
        <title>Biosynthesis of antibiotic leucinostatins in bio-control fungus Purpureocillium lilacinum and their inhibition on phytophthora revealed by genome mining.</title>
        <authorList>
            <person name="Wang G."/>
            <person name="Liu Z."/>
            <person name="Lin R."/>
            <person name="Li E."/>
            <person name="Mao Z."/>
            <person name="Ling J."/>
            <person name="Yang Y."/>
            <person name="Yin W.B."/>
            <person name="Xie B."/>
        </authorList>
    </citation>
    <scope>NUCLEOTIDE SEQUENCE [LARGE SCALE GENOMIC DNA]</scope>
    <source>
        <strain evidence="1">170</strain>
    </source>
</reference>
<evidence type="ECO:0000313" key="2">
    <source>
        <dbReference type="Proteomes" id="UP000078397"/>
    </source>
</evidence>
<comment type="caution">
    <text evidence="1">The sequence shown here is derived from an EMBL/GenBank/DDBJ whole genome shotgun (WGS) entry which is preliminary data.</text>
</comment>
<protein>
    <submittedName>
        <fullName evidence="1">Uncharacterized protein</fullName>
    </submittedName>
</protein>
<sequence length="118" mass="13035">MQPLFSCTQPGPDAGFCVDFVQPEQGGAFLVAKRARAAWGTGSVIGLYWRGLVVCGKICISDRGRVDVLHFTCVDKAGQHAFLVSRIVCAFMSILPRLVPYRLCQYLCCGQIIRRKPQ</sequence>
<gene>
    <name evidence="1" type="ORF">VFPPC_15772</name>
</gene>
<dbReference type="EMBL" id="LSBJ02000003">
    <property type="protein sequence ID" value="OAQ68050.1"/>
    <property type="molecule type" value="Genomic_DNA"/>
</dbReference>
<dbReference type="GeneID" id="28857519"/>
<keyword evidence="2" id="KW-1185">Reference proteome</keyword>
<dbReference type="Proteomes" id="UP000078397">
    <property type="component" value="Unassembled WGS sequence"/>
</dbReference>
<dbReference type="RefSeq" id="XP_018144900.1">
    <property type="nucleotide sequence ID" value="XM_018293525.1"/>
</dbReference>
<dbReference type="AlphaFoldDB" id="A0A179FS74"/>
<organism evidence="1 2">
    <name type="scientific">Pochonia chlamydosporia 170</name>
    <dbReference type="NCBI Taxonomy" id="1380566"/>
    <lineage>
        <taxon>Eukaryota</taxon>
        <taxon>Fungi</taxon>
        <taxon>Dikarya</taxon>
        <taxon>Ascomycota</taxon>
        <taxon>Pezizomycotina</taxon>
        <taxon>Sordariomycetes</taxon>
        <taxon>Hypocreomycetidae</taxon>
        <taxon>Hypocreales</taxon>
        <taxon>Clavicipitaceae</taxon>
        <taxon>Pochonia</taxon>
    </lineage>
</organism>
<proteinExistence type="predicted"/>
<name>A0A179FS74_METCM</name>
<dbReference type="KEGG" id="pchm:VFPPC_15772"/>
<accession>A0A179FS74</accession>